<dbReference type="EMBL" id="DAAUDP010000004">
    <property type="protein sequence ID" value="HAF1206768.1"/>
    <property type="molecule type" value="Genomic_DNA"/>
</dbReference>
<proteinExistence type="predicted"/>
<comment type="caution">
    <text evidence="1">The sequence shown here is derived from an EMBL/GenBank/DDBJ whole genome shotgun (WGS) entry which is preliminary data.</text>
</comment>
<reference evidence="2" key="1">
    <citation type="journal article" date="2018" name="Genome Biol.">
        <title>SKESA: strategic k-mer extension for scrupulous assemblies.</title>
        <authorList>
            <person name="Souvorov A."/>
            <person name="Agarwala R."/>
            <person name="Lipman D.J."/>
        </authorList>
    </citation>
    <scope>NUCLEOTIDE SEQUENCE</scope>
    <source>
        <strain evidence="2">13-4272</strain>
    </source>
</reference>
<sequence length="717" mass="76387">MTVSTEVDHNEYTGNGVTTSFPYTFRILKKSDLVVQVVDLNENITELILDTDYTVSGAGGYTGGNVVLAAPLNNGYQISISRDLPVTQETDLRNQGKFFAEVHEDAFDKLTMLIQQAISWLRLSLRKPSFVANYYDALNNYIRNLRDPSLPQDAATKNYVDSLANINLSRTLRTPEPIISLPGIDQRKNKIVAMDDSGNPLMVLPESGSAADVLIELAKPYGYTYIGGLAEHFSLPVKFVVVDNAPYNGDLKAALTAATSGSVFGLGKKTYNITGLYGVNRNTVENITIVGAGMPQLSSDKRYLMDGTGTIIQGTIKNQAKGFKIFNLGIDVGDYVSQNVYPSVTYEDGLQHYGAGSNANLEINNVKLLNTVTDPSKPGTHSLLLEQLSGVKLGYVECIGGFHGFTVKCQGLQGGIAHCYGQYGDAFIFKSDSGGACADNYMERITVGLYDNTGLPDVTMGGIYDAHDNVTIDKIGIGELIVQNASWGLIPSDANTGFITNVSIGRYSAFNVYGNYYSLTIDNKCVGWTIGEHRISGASGGIRVHPDSAEINIGTGSSKGNTKSGYALGGNSLSHGVIFANENGEAGVDYLGGLGFDASLVHGYVNGTVLFSGMPTAKNGNPINGWGDTGAFDMNITGKTVNITGSLTRGTSAAAYNIISVCQPLKQTPIPAWGVSAGSAMVPVECYVTTSGQLYVAGFASIPTGGTIYFSGQYLFK</sequence>
<name>A0A5T6WYZ4_SALMU</name>
<gene>
    <name evidence="1" type="ORF">AHW29_13960</name>
    <name evidence="2" type="ORF">G9G20_002743</name>
</gene>
<reference evidence="2" key="2">
    <citation type="submission" date="2018-07" db="EMBL/GenBank/DDBJ databases">
        <authorList>
            <consortium name="NCBI Pathogen Detection Project"/>
        </authorList>
    </citation>
    <scope>NUCLEOTIDE SEQUENCE</scope>
    <source>
        <strain evidence="2">13-4272</strain>
    </source>
</reference>
<protein>
    <submittedName>
        <fullName evidence="1">Phage tail protein</fullName>
    </submittedName>
</protein>
<dbReference type="AlphaFoldDB" id="A0A5T6WYZ4"/>
<organism evidence="1">
    <name type="scientific">Salmonella muenchen</name>
    <dbReference type="NCBI Taxonomy" id="596"/>
    <lineage>
        <taxon>Bacteria</taxon>
        <taxon>Pseudomonadati</taxon>
        <taxon>Pseudomonadota</taxon>
        <taxon>Gammaproteobacteria</taxon>
        <taxon>Enterobacterales</taxon>
        <taxon>Enterobacteriaceae</taxon>
        <taxon>Salmonella</taxon>
    </lineage>
</organism>
<evidence type="ECO:0000313" key="2">
    <source>
        <dbReference type="EMBL" id="HAF1206768.1"/>
    </source>
</evidence>
<dbReference type="EMBL" id="AAGDOI010000010">
    <property type="protein sequence ID" value="EBM7380330.1"/>
    <property type="molecule type" value="Genomic_DNA"/>
</dbReference>
<reference evidence="1" key="3">
    <citation type="submission" date="2019-06" db="EMBL/GenBank/DDBJ databases">
        <authorList>
            <consortium name="GenomeTrakr network: Whole genome sequencing for foodborne pathogen traceback"/>
        </authorList>
    </citation>
    <scope>NUCLEOTIDE SEQUENCE</scope>
    <source>
        <strain evidence="1">FDA00000939</strain>
    </source>
</reference>
<accession>A0A5T6WYZ4</accession>
<evidence type="ECO:0000313" key="1">
    <source>
        <dbReference type="EMBL" id="EBM7380330.1"/>
    </source>
</evidence>